<sequence>MRSKMTFEIHPCVQYAYDVDRIGRLAKEDHVRSSRKFSVAGPNEVA</sequence>
<keyword evidence="2" id="KW-1185">Reference proteome</keyword>
<evidence type="ECO:0000313" key="2">
    <source>
        <dbReference type="Proteomes" id="UP000236884"/>
    </source>
</evidence>
<gene>
    <name evidence="1" type="ORF">GJW-30_1_00227</name>
</gene>
<evidence type="ECO:0000313" key="1">
    <source>
        <dbReference type="EMBL" id="BAT57719.1"/>
    </source>
</evidence>
<dbReference type="EMBL" id="AP014946">
    <property type="protein sequence ID" value="BAT57719.1"/>
    <property type="molecule type" value="Genomic_DNA"/>
</dbReference>
<organism evidence="1 2">
    <name type="scientific">Variibacter gotjawalensis</name>
    <dbReference type="NCBI Taxonomy" id="1333996"/>
    <lineage>
        <taxon>Bacteria</taxon>
        <taxon>Pseudomonadati</taxon>
        <taxon>Pseudomonadota</taxon>
        <taxon>Alphaproteobacteria</taxon>
        <taxon>Hyphomicrobiales</taxon>
        <taxon>Nitrobacteraceae</taxon>
        <taxon>Variibacter</taxon>
    </lineage>
</organism>
<reference evidence="1 2" key="1">
    <citation type="submission" date="2015-08" db="EMBL/GenBank/DDBJ databases">
        <title>Investigation of the bacterial diversity of lava forest soil.</title>
        <authorList>
            <person name="Lee J.S."/>
        </authorList>
    </citation>
    <scope>NUCLEOTIDE SEQUENCE [LARGE SCALE GENOMIC DNA]</scope>
    <source>
        <strain evidence="1 2">GJW-30</strain>
    </source>
</reference>
<dbReference type="Proteomes" id="UP000236884">
    <property type="component" value="Chromosome"/>
</dbReference>
<dbReference type="AlphaFoldDB" id="A0A0S3PP49"/>
<dbReference type="KEGG" id="vgo:GJW-30_1_00227"/>
<proteinExistence type="predicted"/>
<protein>
    <submittedName>
        <fullName evidence="1">Uncharacterized protein</fullName>
    </submittedName>
</protein>
<name>A0A0S3PP49_9BRAD</name>
<accession>A0A0S3PP49</accession>